<feature type="transmembrane region" description="Helical" evidence="10">
    <location>
        <begin position="496"/>
        <end position="520"/>
    </location>
</feature>
<feature type="domain" description="Potassium channel" evidence="11">
    <location>
        <begin position="625"/>
        <end position="695"/>
    </location>
</feature>
<evidence type="ECO:0000256" key="6">
    <source>
        <dbReference type="ARBA" id="ARBA00023136"/>
    </source>
</evidence>
<evidence type="ECO:0000256" key="7">
    <source>
        <dbReference type="ARBA" id="ARBA00023303"/>
    </source>
</evidence>
<dbReference type="InterPro" id="IPR003280">
    <property type="entry name" value="2pore_dom_K_chnl"/>
</dbReference>
<evidence type="ECO:0000256" key="5">
    <source>
        <dbReference type="ARBA" id="ARBA00023065"/>
    </source>
</evidence>
<dbReference type="Pfam" id="PF07690">
    <property type="entry name" value="MFS_1"/>
    <property type="match status" value="1"/>
</dbReference>
<proteinExistence type="inferred from homology"/>
<evidence type="ECO:0000256" key="8">
    <source>
        <dbReference type="RuleBase" id="RU003857"/>
    </source>
</evidence>
<dbReference type="Gene3D" id="1.10.287.70">
    <property type="match status" value="2"/>
</dbReference>
<feature type="transmembrane region" description="Helical" evidence="10">
    <location>
        <begin position="768"/>
        <end position="791"/>
    </location>
</feature>
<dbReference type="GO" id="GO:0016020">
    <property type="term" value="C:membrane"/>
    <property type="evidence" value="ECO:0007669"/>
    <property type="project" value="UniProtKB-SubCell"/>
</dbReference>
<evidence type="ECO:0000256" key="10">
    <source>
        <dbReference type="SAM" id="Phobius"/>
    </source>
</evidence>
<dbReference type="InterPro" id="IPR011701">
    <property type="entry name" value="MFS"/>
</dbReference>
<dbReference type="InterPro" id="IPR036259">
    <property type="entry name" value="MFS_trans_sf"/>
</dbReference>
<dbReference type="InterPro" id="IPR013099">
    <property type="entry name" value="K_chnl_dom"/>
</dbReference>
<dbReference type="SUPFAM" id="SSF81324">
    <property type="entry name" value="Voltage-gated potassium channels"/>
    <property type="match status" value="2"/>
</dbReference>
<protein>
    <recommendedName>
        <fullName evidence="11">Potassium channel domain-containing protein</fullName>
    </recommendedName>
</protein>
<gene>
    <name evidence="12" type="ORF">B0A50_05472</name>
</gene>
<feature type="transmembrane region" description="Helical" evidence="10">
    <location>
        <begin position="672"/>
        <end position="695"/>
    </location>
</feature>
<accession>A0A4U0TUJ2</accession>
<evidence type="ECO:0000259" key="11">
    <source>
        <dbReference type="Pfam" id="PF07885"/>
    </source>
</evidence>
<keyword evidence="7 8" id="KW-0407">Ion channel</keyword>
<keyword evidence="4 10" id="KW-1133">Transmembrane helix</keyword>
<feature type="transmembrane region" description="Helical" evidence="10">
    <location>
        <begin position="276"/>
        <end position="296"/>
    </location>
</feature>
<evidence type="ECO:0000256" key="2">
    <source>
        <dbReference type="ARBA" id="ARBA00022448"/>
    </source>
</evidence>
<keyword evidence="13" id="KW-1185">Reference proteome</keyword>
<evidence type="ECO:0000313" key="13">
    <source>
        <dbReference type="Proteomes" id="UP000308549"/>
    </source>
</evidence>
<comment type="caution">
    <text evidence="12">The sequence shown here is derived from an EMBL/GenBank/DDBJ whole genome shotgun (WGS) entry which is preliminary data.</text>
</comment>
<dbReference type="OrthoDB" id="297496at2759"/>
<evidence type="ECO:0000256" key="4">
    <source>
        <dbReference type="ARBA" id="ARBA00022989"/>
    </source>
</evidence>
<evidence type="ECO:0000256" key="9">
    <source>
        <dbReference type="SAM" id="MobiDB-lite"/>
    </source>
</evidence>
<feature type="transmembrane region" description="Helical" evidence="10">
    <location>
        <begin position="828"/>
        <end position="846"/>
    </location>
</feature>
<feature type="transmembrane region" description="Helical" evidence="10">
    <location>
        <begin position="803"/>
        <end position="822"/>
    </location>
</feature>
<evidence type="ECO:0000256" key="1">
    <source>
        <dbReference type="ARBA" id="ARBA00004141"/>
    </source>
</evidence>
<dbReference type="PANTHER" id="PTHR43791">
    <property type="entry name" value="PERMEASE-RELATED"/>
    <property type="match status" value="1"/>
</dbReference>
<feature type="region of interest" description="Disordered" evidence="9">
    <location>
        <begin position="1117"/>
        <end position="1144"/>
    </location>
</feature>
<dbReference type="EMBL" id="NAJL01000031">
    <property type="protein sequence ID" value="TKA25960.1"/>
    <property type="molecule type" value="Genomic_DNA"/>
</dbReference>
<keyword evidence="6 10" id="KW-0472">Membrane</keyword>
<name>A0A4U0TUJ2_9PEZI</name>
<keyword evidence="5 8" id="KW-0406">Ion transport</keyword>
<dbReference type="Proteomes" id="UP000308549">
    <property type="component" value="Unassembled WGS sequence"/>
</dbReference>
<feature type="region of interest" description="Disordered" evidence="9">
    <location>
        <begin position="1003"/>
        <end position="1034"/>
    </location>
</feature>
<feature type="compositionally biased region" description="Basic and acidic residues" evidence="9">
    <location>
        <begin position="1134"/>
        <end position="1144"/>
    </location>
</feature>
<dbReference type="GO" id="GO:0005267">
    <property type="term" value="F:potassium channel activity"/>
    <property type="evidence" value="ECO:0007669"/>
    <property type="project" value="InterPro"/>
</dbReference>
<feature type="transmembrane region" description="Helical" evidence="10">
    <location>
        <begin position="641"/>
        <end position="660"/>
    </location>
</feature>
<evidence type="ECO:0000313" key="12">
    <source>
        <dbReference type="EMBL" id="TKA25960.1"/>
    </source>
</evidence>
<feature type="transmembrane region" description="Helical" evidence="10">
    <location>
        <begin position="532"/>
        <end position="554"/>
    </location>
</feature>
<feature type="transmembrane region" description="Helical" evidence="10">
    <location>
        <begin position="173"/>
        <end position="195"/>
    </location>
</feature>
<dbReference type="SUPFAM" id="SSF103473">
    <property type="entry name" value="MFS general substrate transporter"/>
    <property type="match status" value="1"/>
</dbReference>
<keyword evidence="3 8" id="KW-0812">Transmembrane</keyword>
<comment type="subcellular location">
    <subcellularLocation>
        <location evidence="1">Membrane</location>
        <topology evidence="1">Multi-pass membrane protein</topology>
    </subcellularLocation>
</comment>
<feature type="transmembrane region" description="Helical" evidence="10">
    <location>
        <begin position="207"/>
        <end position="233"/>
    </location>
</feature>
<dbReference type="Gene3D" id="1.20.1250.20">
    <property type="entry name" value="MFS general substrate transporter like domains"/>
    <property type="match status" value="1"/>
</dbReference>
<feature type="transmembrane region" description="Helical" evidence="10">
    <location>
        <begin position="327"/>
        <end position="352"/>
    </location>
</feature>
<feature type="transmembrane region" description="Helical" evidence="10">
    <location>
        <begin position="574"/>
        <end position="597"/>
    </location>
</feature>
<comment type="similarity">
    <text evidence="8">Belongs to the two pore domain potassium channel (TC 1.A.1.8) family.</text>
</comment>
<organism evidence="12 13">
    <name type="scientific">Salinomyces thailandicus</name>
    <dbReference type="NCBI Taxonomy" id="706561"/>
    <lineage>
        <taxon>Eukaryota</taxon>
        <taxon>Fungi</taxon>
        <taxon>Dikarya</taxon>
        <taxon>Ascomycota</taxon>
        <taxon>Pezizomycotina</taxon>
        <taxon>Dothideomycetes</taxon>
        <taxon>Dothideomycetidae</taxon>
        <taxon>Mycosphaerellales</taxon>
        <taxon>Teratosphaeriaceae</taxon>
        <taxon>Salinomyces</taxon>
    </lineage>
</organism>
<dbReference type="Pfam" id="PF07885">
    <property type="entry name" value="Ion_trans_2"/>
    <property type="match status" value="2"/>
</dbReference>
<keyword evidence="2 8" id="KW-0813">Transport</keyword>
<reference evidence="12 13" key="1">
    <citation type="submission" date="2017-03" db="EMBL/GenBank/DDBJ databases">
        <title>Genomes of endolithic fungi from Antarctica.</title>
        <authorList>
            <person name="Coleine C."/>
            <person name="Masonjones S."/>
            <person name="Stajich J.E."/>
        </authorList>
    </citation>
    <scope>NUCLEOTIDE SEQUENCE [LARGE SCALE GENOMIC DNA]</scope>
    <source>
        <strain evidence="12 13">CCFEE 6315</strain>
    </source>
</reference>
<sequence length="1144" mass="127907">MGKASADKAVKIFESAAATAAELGVATGRVTNDKGADGVLQYADAEGIEADEPRQDKRLLRLSYSGVMNLQADTNTSSYQYSWLRSISYVGYMLAVSLHSRLMQRFTPSKYIAVCMALWRVVLCTMTACNSWPGVMIQRTFLDILEASVNAGFILVTAAWYRKYEHASRMGVWAACVGLSKIIGGAIAYGCVAGYEKHPKANFSSWKILALVTGLVSIVYGICMLLSMAGSVVTARWQNQKDRVLAVERLRGNHQGVGTTHYKRYRAKETWLDYRTWWYVFFVLSSQIPAAGLMLFNSILVKSHGFDTKTTLLLAMPDGLVNILANWGLWVNLVSIFGAGLFVGLVSVAPLYERYGQLVGYYLSSGTNATAWFLVISLTNANVLGHTKKTSSSGIVFTAQGLAYFVGLSEPIQQGSHDVEANVAECDRNEQLEEEKEEDYLDPSRWWFASTACPLLAATFGPIASGFNICALVYKWRVYIPPGGTEEHGITLPDPAWLVAINAISLFCALVANATLLLNMARRLKFTVAQPITITGFLLASVLLIADMSALSVSPTYYLTGKYAPHNRHSLTSAFYYAIFAATIYIVIGLLMCITVYGANKEYYDQQFQLTPSQRTLMLQTMGFMTYLLLGALVYSKIEGWPYLNAVFWADVTLLTVGFGDFSPATRVGRGLLFPFAIGGILMVGLVVGSIRSLVLERGKEKLSARITEKRRYAAVHNVDSRKQTIKISWLAAADFSTDPSLSPAQRREEEFTVMRKVQAAAERERRWFALVMSSTFALMLWFVGAAVFMVAENNQHWSYFDALYFAYVALFTIGYGDFVLLSNSGRAFFVIWSILALPSLTILISNMGDTIIKWFSDATIWIGSLTVLPGEHSIGVTSKTMVQRITLACREGLQRFVPFRVFGRLPKGHTIEHEQRMASGEHEKLMLDRLAERLTTHLASEELQQAKNSEAQGDPLDRDIHFYHYVLARECRVLMTDVGNNPGIQYQWEEWEYFLKLMGNEDDPEVFPTEQEAQTLPPEKLEASPSSATATSDVTVADAQRDGVVDREKEMEEWKRAHEAQQRKQLLQNPDTLKRRPTTTDLTDWSWLSNKSPLMSAKTETEWILDRLSAALERELNRQRKGQRRQPPISMADVERKEAKAES</sequence>
<feature type="transmembrane region" description="Helical" evidence="10">
    <location>
        <begin position="455"/>
        <end position="476"/>
    </location>
</feature>
<dbReference type="AlphaFoldDB" id="A0A4U0TUJ2"/>
<feature type="compositionally biased region" description="Low complexity" evidence="9">
    <location>
        <begin position="1024"/>
        <end position="1034"/>
    </location>
</feature>
<feature type="transmembrane region" description="Helical" evidence="10">
    <location>
        <begin position="617"/>
        <end position="635"/>
    </location>
</feature>
<feature type="domain" description="Potassium channel" evidence="11">
    <location>
        <begin position="779"/>
        <end position="853"/>
    </location>
</feature>
<dbReference type="PANTHER" id="PTHR43791:SF1">
    <property type="entry name" value="ALLANTOATE PERMEASE"/>
    <property type="match status" value="1"/>
</dbReference>
<dbReference type="PRINTS" id="PR01333">
    <property type="entry name" value="2POREKCHANEL"/>
</dbReference>
<evidence type="ECO:0000256" key="3">
    <source>
        <dbReference type="ARBA" id="ARBA00022692"/>
    </source>
</evidence>